<dbReference type="AlphaFoldDB" id="A0AAD1KQC5"/>
<evidence type="ECO:0000313" key="2">
    <source>
        <dbReference type="Proteomes" id="UP000825072"/>
    </source>
</evidence>
<sequence>MTVAGANPAVCGADLELEDSLFTDGEAFHQASGESLTPGTAPLVCEHPASKDIPATATVVAARHVILM</sequence>
<dbReference type="Proteomes" id="UP000825072">
    <property type="component" value="Chromosome 1"/>
</dbReference>
<gene>
    <name evidence="1" type="ORF">KB1_11860</name>
</gene>
<evidence type="ECO:0000313" key="1">
    <source>
        <dbReference type="EMBL" id="BCY25196.1"/>
    </source>
</evidence>
<reference evidence="1" key="1">
    <citation type="submission" date="2021-06" db="EMBL/GenBank/DDBJ databases">
        <title>Genome sequence of Cutibacterium modestum strain KB17-24694.</title>
        <authorList>
            <person name="Dekio I."/>
            <person name="Asahina A."/>
            <person name="Nishida M."/>
        </authorList>
    </citation>
    <scope>NUCLEOTIDE SEQUENCE</scope>
    <source>
        <strain evidence="1">KB17-24694</strain>
    </source>
</reference>
<protein>
    <submittedName>
        <fullName evidence="1">Uncharacterized protein</fullName>
    </submittedName>
</protein>
<organism evidence="1 2">
    <name type="scientific">Cutibacterium modestum</name>
    <dbReference type="NCBI Taxonomy" id="2559073"/>
    <lineage>
        <taxon>Bacteria</taxon>
        <taxon>Bacillati</taxon>
        <taxon>Actinomycetota</taxon>
        <taxon>Actinomycetes</taxon>
        <taxon>Propionibacteriales</taxon>
        <taxon>Propionibacteriaceae</taxon>
        <taxon>Cutibacterium</taxon>
    </lineage>
</organism>
<dbReference type="GeneID" id="92880740"/>
<accession>A0AAD1KQC5</accession>
<dbReference type="RefSeq" id="WP_002546809.1">
    <property type="nucleotide sequence ID" value="NZ_AP024747.1"/>
</dbReference>
<dbReference type="EMBL" id="AP024747">
    <property type="protein sequence ID" value="BCY25196.1"/>
    <property type="molecule type" value="Genomic_DNA"/>
</dbReference>
<name>A0AAD1KQC5_9ACTN</name>
<proteinExistence type="predicted"/>